<dbReference type="PANTHER" id="PTHR33164:SF99">
    <property type="entry name" value="MARR FAMILY REGULATORY PROTEIN"/>
    <property type="match status" value="1"/>
</dbReference>
<dbReference type="InterPro" id="IPR039422">
    <property type="entry name" value="MarR/SlyA-like"/>
</dbReference>
<dbReference type="GO" id="GO:0003700">
    <property type="term" value="F:DNA-binding transcription factor activity"/>
    <property type="evidence" value="ECO:0007669"/>
    <property type="project" value="InterPro"/>
</dbReference>
<accession>A0A9Q4CEZ1</accession>
<dbReference type="SUPFAM" id="SSF46785">
    <property type="entry name" value="Winged helix' DNA-binding domain"/>
    <property type="match status" value="1"/>
</dbReference>
<evidence type="ECO:0000313" key="2">
    <source>
        <dbReference type="EMBL" id="MCX7538422.1"/>
    </source>
</evidence>
<dbReference type="PANTHER" id="PTHR33164">
    <property type="entry name" value="TRANSCRIPTIONAL REGULATOR, MARR FAMILY"/>
    <property type="match status" value="1"/>
</dbReference>
<organism evidence="2 3">
    <name type="scientific">Corynebacterium antarcticum</name>
    <dbReference type="NCBI Taxonomy" id="2800405"/>
    <lineage>
        <taxon>Bacteria</taxon>
        <taxon>Bacillati</taxon>
        <taxon>Actinomycetota</taxon>
        <taxon>Actinomycetes</taxon>
        <taxon>Mycobacteriales</taxon>
        <taxon>Corynebacteriaceae</taxon>
        <taxon>Corynebacterium</taxon>
    </lineage>
</organism>
<dbReference type="AlphaFoldDB" id="A0A9Q4CEZ1"/>
<proteinExistence type="predicted"/>
<gene>
    <name evidence="2" type="ORF">OS123_07695</name>
</gene>
<feature type="domain" description="HTH marR-type" evidence="1">
    <location>
        <begin position="16"/>
        <end position="152"/>
    </location>
</feature>
<dbReference type="GO" id="GO:0006950">
    <property type="term" value="P:response to stress"/>
    <property type="evidence" value="ECO:0007669"/>
    <property type="project" value="TreeGrafter"/>
</dbReference>
<reference evidence="2" key="1">
    <citation type="submission" date="2022-11" db="EMBL/GenBank/DDBJ databases">
        <title>Corynebacterium sp. isolated from Penguins.</title>
        <authorList>
            <person name="Sedlar K."/>
            <person name="Svec P."/>
        </authorList>
    </citation>
    <scope>NUCLEOTIDE SEQUENCE</scope>
    <source>
        <strain evidence="2">P5875</strain>
    </source>
</reference>
<dbReference type="Proteomes" id="UP001070238">
    <property type="component" value="Unassembled WGS sequence"/>
</dbReference>
<dbReference type="EMBL" id="JAPMKX010000003">
    <property type="protein sequence ID" value="MCX7538422.1"/>
    <property type="molecule type" value="Genomic_DNA"/>
</dbReference>
<dbReference type="InterPro" id="IPR036390">
    <property type="entry name" value="WH_DNA-bd_sf"/>
</dbReference>
<dbReference type="PROSITE" id="PS50995">
    <property type="entry name" value="HTH_MARR_2"/>
    <property type="match status" value="1"/>
</dbReference>
<dbReference type="Gene3D" id="1.10.10.10">
    <property type="entry name" value="Winged helix-like DNA-binding domain superfamily/Winged helix DNA-binding domain"/>
    <property type="match status" value="1"/>
</dbReference>
<dbReference type="InterPro" id="IPR000835">
    <property type="entry name" value="HTH_MarR-typ"/>
</dbReference>
<comment type="caution">
    <text evidence="2">The sequence shown here is derived from an EMBL/GenBank/DDBJ whole genome shotgun (WGS) entry which is preliminary data.</text>
</comment>
<sequence>MNRDPQSAPRWLSQEEQAFWRLLLATVRKVSRCIEETLVTDHGLSTSEFAVLVSLSENPGHQMRLRDLCVDLDWDRSRASHQITRMQRRGLVTKTRCPGDARGVLVEITPEGTERLVAAVPEHVESVRRLIFDGLDPADIPHLTRLLETVLAVDDVPGAKGFDPEKHAFPAADDAPA</sequence>
<dbReference type="RefSeq" id="WP_248113588.1">
    <property type="nucleotide sequence ID" value="NZ_JALNJB010000003.1"/>
</dbReference>
<dbReference type="SMART" id="SM00347">
    <property type="entry name" value="HTH_MARR"/>
    <property type="match status" value="1"/>
</dbReference>
<protein>
    <submittedName>
        <fullName evidence="2">MarR family winged helix-turn-helix transcriptional regulator</fullName>
    </submittedName>
</protein>
<evidence type="ECO:0000313" key="3">
    <source>
        <dbReference type="Proteomes" id="UP001070238"/>
    </source>
</evidence>
<name>A0A9Q4CEZ1_9CORY</name>
<evidence type="ECO:0000259" key="1">
    <source>
        <dbReference type="PROSITE" id="PS50995"/>
    </source>
</evidence>
<dbReference type="InterPro" id="IPR036388">
    <property type="entry name" value="WH-like_DNA-bd_sf"/>
</dbReference>
<dbReference type="Pfam" id="PF12802">
    <property type="entry name" value="MarR_2"/>
    <property type="match status" value="1"/>
</dbReference>